<sequence>MTTSTNDLLNRLQILLERSLPMYLSYAPPHTLKSQSGVLSVLSQMVEDQKRAVDRISLLIAENGGVVDHGEFPITFTSLHDLSAEYLVKMTIERQKRTITAIEKIADQLTFAPFAQGLAREVIGEAKGHLENLEELERDLAATPA</sequence>
<dbReference type="OrthoDB" id="282205at2"/>
<reference evidence="1 2" key="1">
    <citation type="journal article" date="2009" name="Stand. Genomic Sci.">
        <title>Complete genome sequence of Pirellula staleyi type strain (ATCC 27377).</title>
        <authorList>
            <person name="Clum A."/>
            <person name="Tindall B.J."/>
            <person name="Sikorski J."/>
            <person name="Ivanova N."/>
            <person name="Mavrommatis K."/>
            <person name="Lucas S."/>
            <person name="Glavina del Rio T."/>
            <person name="Nolan M."/>
            <person name="Chen F."/>
            <person name="Tice H."/>
            <person name="Pitluck S."/>
            <person name="Cheng J.F."/>
            <person name="Chertkov O."/>
            <person name="Brettin T."/>
            <person name="Han C."/>
            <person name="Detter J.C."/>
            <person name="Kuske C."/>
            <person name="Bruce D."/>
            <person name="Goodwin L."/>
            <person name="Ovchinikova G."/>
            <person name="Pati A."/>
            <person name="Mikhailova N."/>
            <person name="Chen A."/>
            <person name="Palaniappan K."/>
            <person name="Land M."/>
            <person name="Hauser L."/>
            <person name="Chang Y.J."/>
            <person name="Jeffries C.D."/>
            <person name="Chain P."/>
            <person name="Rohde M."/>
            <person name="Goker M."/>
            <person name="Bristow J."/>
            <person name="Eisen J.A."/>
            <person name="Markowitz V."/>
            <person name="Hugenholtz P."/>
            <person name="Kyrpides N.C."/>
            <person name="Klenk H.P."/>
            <person name="Lapidus A."/>
        </authorList>
    </citation>
    <scope>NUCLEOTIDE SEQUENCE [LARGE SCALE GENOMIC DNA]</scope>
    <source>
        <strain evidence="2">ATCC 27377 / DSM 6068 / ICPB 4128</strain>
    </source>
</reference>
<dbReference type="eggNOG" id="ENOG502ZM25">
    <property type="taxonomic scope" value="Bacteria"/>
</dbReference>
<evidence type="ECO:0000313" key="1">
    <source>
        <dbReference type="EMBL" id="ADB17815.1"/>
    </source>
</evidence>
<accession>D2QWL2</accession>
<dbReference type="HOGENOM" id="CLU_1792728_0_0_0"/>
<dbReference type="STRING" id="530564.Psta_3151"/>
<name>D2QWL2_PIRSD</name>
<organism evidence="1 2">
    <name type="scientific">Pirellula staleyi (strain ATCC 27377 / DSM 6068 / ICPB 4128)</name>
    <name type="common">Pirella staleyi</name>
    <dbReference type="NCBI Taxonomy" id="530564"/>
    <lineage>
        <taxon>Bacteria</taxon>
        <taxon>Pseudomonadati</taxon>
        <taxon>Planctomycetota</taxon>
        <taxon>Planctomycetia</taxon>
        <taxon>Pirellulales</taxon>
        <taxon>Pirellulaceae</taxon>
        <taxon>Pirellula</taxon>
    </lineage>
</organism>
<keyword evidence="2" id="KW-1185">Reference proteome</keyword>
<dbReference type="AlphaFoldDB" id="D2QWL2"/>
<dbReference type="KEGG" id="psl:Psta_3151"/>
<evidence type="ECO:0000313" key="2">
    <source>
        <dbReference type="Proteomes" id="UP000001887"/>
    </source>
</evidence>
<proteinExistence type="predicted"/>
<gene>
    <name evidence="1" type="ordered locus">Psta_3151</name>
</gene>
<dbReference type="Proteomes" id="UP000001887">
    <property type="component" value="Chromosome"/>
</dbReference>
<evidence type="ECO:0008006" key="3">
    <source>
        <dbReference type="Google" id="ProtNLM"/>
    </source>
</evidence>
<protein>
    <recommendedName>
        <fullName evidence="3">DUF2383 domain-containing protein</fullName>
    </recommendedName>
</protein>
<dbReference type="EMBL" id="CP001848">
    <property type="protein sequence ID" value="ADB17815.1"/>
    <property type="molecule type" value="Genomic_DNA"/>
</dbReference>